<organism evidence="2 3">
    <name type="scientific">Candidatus Magasanikbacteria bacterium CG10_big_fil_rev_8_21_14_0_10_38_6</name>
    <dbReference type="NCBI Taxonomy" id="1974647"/>
    <lineage>
        <taxon>Bacteria</taxon>
        <taxon>Candidatus Magasanikiibacteriota</taxon>
    </lineage>
</organism>
<feature type="transmembrane region" description="Helical" evidence="1">
    <location>
        <begin position="7"/>
        <end position="26"/>
    </location>
</feature>
<dbReference type="EMBL" id="PFBW01000185">
    <property type="protein sequence ID" value="PIR77106.1"/>
    <property type="molecule type" value="Genomic_DNA"/>
</dbReference>
<gene>
    <name evidence="2" type="ORF">COU30_04290</name>
</gene>
<feature type="non-terminal residue" evidence="2">
    <location>
        <position position="1"/>
    </location>
</feature>
<protein>
    <submittedName>
        <fullName evidence="2">Uncharacterized protein</fullName>
    </submittedName>
</protein>
<accession>A0A2M6P058</accession>
<evidence type="ECO:0000256" key="1">
    <source>
        <dbReference type="SAM" id="Phobius"/>
    </source>
</evidence>
<dbReference type="AlphaFoldDB" id="A0A2M6P058"/>
<name>A0A2M6P058_9BACT</name>
<proteinExistence type="predicted"/>
<dbReference type="Proteomes" id="UP000228528">
    <property type="component" value="Unassembled WGS sequence"/>
</dbReference>
<keyword evidence="1" id="KW-0812">Transmembrane</keyword>
<comment type="caution">
    <text evidence="2">The sequence shown here is derived from an EMBL/GenBank/DDBJ whole genome shotgun (WGS) entry which is preliminary data.</text>
</comment>
<reference evidence="3" key="1">
    <citation type="submission" date="2017-09" db="EMBL/GenBank/DDBJ databases">
        <title>Depth-based differentiation of microbial function through sediment-hosted aquifers and enrichment of novel symbionts in the deep terrestrial subsurface.</title>
        <authorList>
            <person name="Probst A.J."/>
            <person name="Ladd B."/>
            <person name="Jarett J.K."/>
            <person name="Geller-Mcgrath D.E."/>
            <person name="Sieber C.M.K."/>
            <person name="Emerson J.B."/>
            <person name="Anantharaman K."/>
            <person name="Thomas B.C."/>
            <person name="Malmstrom R."/>
            <person name="Stieglmeier M."/>
            <person name="Klingl A."/>
            <person name="Woyke T."/>
            <person name="Ryan C.M."/>
            <person name="Banfield J.F."/>
        </authorList>
    </citation>
    <scope>NUCLEOTIDE SEQUENCE [LARGE SCALE GENOMIC DNA]</scope>
</reference>
<sequence length="167" mass="17116">DQAKKALNTIIAASIGLIIVLSSYALTTFVFNAVGGNGGGAAGAGGGDGGGAAATADGELLAVCNCAVEYSFADNYNLDADGNENVCIFTRFPSGMTSSEKDSSCLQFCNGNSDITRAFGAARNEGLDAQVVIESINTYSDNDINRAISDSENICGPYIDKTRVSSQ</sequence>
<keyword evidence="1" id="KW-1133">Transmembrane helix</keyword>
<evidence type="ECO:0000313" key="3">
    <source>
        <dbReference type="Proteomes" id="UP000228528"/>
    </source>
</evidence>
<keyword evidence="1" id="KW-0472">Membrane</keyword>
<evidence type="ECO:0000313" key="2">
    <source>
        <dbReference type="EMBL" id="PIR77106.1"/>
    </source>
</evidence>